<sequence length="248" mass="28237">MSPESSRAADRAYIADIDAKVLALKLSIQILEADKTRAQERLNSYTYPVLTLPNEIVSEIFIHFLPAYPYPSPLVGRLSPTVLTHVCRQWKEISLATPALWQAISYPRHLGDHQGQLLQILKSWLDRSGDLPLSFFMEPFKFSESALSDECLAALILHRQRWEYVTLAVASEADVQFIPGTMPLLRQIEIEAWANMNSTPSPIRFDQVPRLRSITFWKIYCAPDDIFPWSQLTSLTLMCEPAECSEVL</sequence>
<evidence type="ECO:0000313" key="1">
    <source>
        <dbReference type="EMBL" id="KAF7377780.1"/>
    </source>
</evidence>
<reference evidence="1" key="1">
    <citation type="submission" date="2020-05" db="EMBL/GenBank/DDBJ databases">
        <title>Mycena genomes resolve the evolution of fungal bioluminescence.</title>
        <authorList>
            <person name="Tsai I.J."/>
        </authorList>
    </citation>
    <scope>NUCLEOTIDE SEQUENCE</scope>
    <source>
        <strain evidence="1">160909Yilan</strain>
    </source>
</reference>
<organism evidence="1 2">
    <name type="scientific">Mycena sanguinolenta</name>
    <dbReference type="NCBI Taxonomy" id="230812"/>
    <lineage>
        <taxon>Eukaryota</taxon>
        <taxon>Fungi</taxon>
        <taxon>Dikarya</taxon>
        <taxon>Basidiomycota</taxon>
        <taxon>Agaricomycotina</taxon>
        <taxon>Agaricomycetes</taxon>
        <taxon>Agaricomycetidae</taxon>
        <taxon>Agaricales</taxon>
        <taxon>Marasmiineae</taxon>
        <taxon>Mycenaceae</taxon>
        <taxon>Mycena</taxon>
    </lineage>
</organism>
<dbReference type="Gene3D" id="1.20.1280.50">
    <property type="match status" value="1"/>
</dbReference>
<proteinExistence type="predicted"/>
<dbReference type="EMBL" id="JACAZH010000001">
    <property type="protein sequence ID" value="KAF7377780.1"/>
    <property type="molecule type" value="Genomic_DNA"/>
</dbReference>
<gene>
    <name evidence="1" type="ORF">MSAN_00201300</name>
</gene>
<dbReference type="Proteomes" id="UP000623467">
    <property type="component" value="Unassembled WGS sequence"/>
</dbReference>
<dbReference type="OrthoDB" id="3357519at2759"/>
<evidence type="ECO:0000313" key="2">
    <source>
        <dbReference type="Proteomes" id="UP000623467"/>
    </source>
</evidence>
<accession>A0A8H6ZLP5</accession>
<keyword evidence="2" id="KW-1185">Reference proteome</keyword>
<comment type="caution">
    <text evidence="1">The sequence shown here is derived from an EMBL/GenBank/DDBJ whole genome shotgun (WGS) entry which is preliminary data.</text>
</comment>
<dbReference type="AlphaFoldDB" id="A0A8H6ZLP5"/>
<name>A0A8H6ZLP5_9AGAR</name>
<protein>
    <submittedName>
        <fullName evidence="1">F-box domain-containing protein</fullName>
    </submittedName>
</protein>